<evidence type="ECO:0000313" key="2">
    <source>
        <dbReference type="Proteomes" id="UP000269276"/>
    </source>
</evidence>
<dbReference type="Proteomes" id="UP000269276">
    <property type="component" value="Unassembled WGS sequence"/>
</dbReference>
<organism evidence="1 2">
    <name type="scientific">Hortaea werneckii</name>
    <name type="common">Black yeast</name>
    <name type="synonym">Cladosporium werneckii</name>
    <dbReference type="NCBI Taxonomy" id="91943"/>
    <lineage>
        <taxon>Eukaryota</taxon>
        <taxon>Fungi</taxon>
        <taxon>Dikarya</taxon>
        <taxon>Ascomycota</taxon>
        <taxon>Pezizomycotina</taxon>
        <taxon>Dothideomycetes</taxon>
        <taxon>Dothideomycetidae</taxon>
        <taxon>Mycosphaerellales</taxon>
        <taxon>Teratosphaeriaceae</taxon>
        <taxon>Hortaea</taxon>
    </lineage>
</organism>
<gene>
    <name evidence="1" type="ORF">D0863_00261</name>
</gene>
<dbReference type="EMBL" id="QWIP01000004">
    <property type="protein sequence ID" value="RMY79064.1"/>
    <property type="molecule type" value="Genomic_DNA"/>
</dbReference>
<dbReference type="VEuPathDB" id="FungiDB:BTJ68_06558"/>
<evidence type="ECO:0000313" key="1">
    <source>
        <dbReference type="EMBL" id="RMY79064.1"/>
    </source>
</evidence>
<name>A0A3M7ESM9_HORWE</name>
<dbReference type="AlphaFoldDB" id="A0A3M7ESM9"/>
<sequence>MAAPTMALRGYLIGRSTLRMRTTQFAKASGRLPFNQALRLPKNLSRPFTMSTRDGDQDIPVALPPNVPQPPDLDACFERYSLSMQLQDGCSVEEYQEIAAKLEMYAASIIVGCEKKSYARPVSGKKPPGRANVAVQVTLYVPPPGWPGDIEMKVYENGSDMAKGLKSHDARIEHCTLSGEVKEGRLWYGDEADEH</sequence>
<reference evidence="1 2" key="1">
    <citation type="journal article" date="2018" name="BMC Genomics">
        <title>Genomic evidence for intraspecific hybridization in a clonal and extremely halotolerant yeast.</title>
        <authorList>
            <person name="Gostincar C."/>
            <person name="Stajich J.E."/>
            <person name="Zupancic J."/>
            <person name="Zalar P."/>
            <person name="Gunde-Cimerman N."/>
        </authorList>
    </citation>
    <scope>NUCLEOTIDE SEQUENCE [LARGE SCALE GENOMIC DNA]</scope>
    <source>
        <strain evidence="1 2">EXF-2682</strain>
    </source>
</reference>
<proteinExistence type="predicted"/>
<comment type="caution">
    <text evidence="1">The sequence shown here is derived from an EMBL/GenBank/DDBJ whole genome shotgun (WGS) entry which is preliminary data.</text>
</comment>
<protein>
    <submittedName>
        <fullName evidence="1">Uncharacterized protein</fullName>
    </submittedName>
</protein>
<accession>A0A3M7ESM9</accession>
<dbReference type="OrthoDB" id="3872233at2759"/>